<dbReference type="InterPro" id="IPR046882">
    <property type="entry name" value="Sp-DndD"/>
</dbReference>
<dbReference type="EMBL" id="CP002859">
    <property type="protein sequence ID" value="AEI46558.1"/>
    <property type="molecule type" value="Genomic_DNA"/>
</dbReference>
<evidence type="ECO:0000313" key="1">
    <source>
        <dbReference type="EMBL" id="AEI46558.1"/>
    </source>
</evidence>
<organism evidence="1 2">
    <name type="scientific">Runella slithyformis (strain ATCC 29530 / DSM 19594 / LMG 11500 / NCIMB 11436 / LSU 4)</name>
    <dbReference type="NCBI Taxonomy" id="761193"/>
    <lineage>
        <taxon>Bacteria</taxon>
        <taxon>Pseudomonadati</taxon>
        <taxon>Bacteroidota</taxon>
        <taxon>Cytophagia</taxon>
        <taxon>Cytophagales</taxon>
        <taxon>Spirosomataceae</taxon>
        <taxon>Runella</taxon>
    </lineage>
</organism>
<dbReference type="AlphaFoldDB" id="A0A7U4E3W6"/>
<keyword evidence="2" id="KW-1185">Reference proteome</keyword>
<reference evidence="2" key="1">
    <citation type="submission" date="2011-06" db="EMBL/GenBank/DDBJ databases">
        <title>The complete genome of chromosome of Runella slithyformis DSM 19594.</title>
        <authorList>
            <consortium name="US DOE Joint Genome Institute (JGI-PGF)"/>
            <person name="Lucas S."/>
            <person name="Han J."/>
            <person name="Lapidus A."/>
            <person name="Bruce D."/>
            <person name="Goodwin L."/>
            <person name="Pitluck S."/>
            <person name="Peters L."/>
            <person name="Kyrpides N."/>
            <person name="Mavromatis K."/>
            <person name="Ivanova N."/>
            <person name="Ovchinnikova G."/>
            <person name="Zhang X."/>
            <person name="Misra M."/>
            <person name="Detter J.C."/>
            <person name="Tapia R."/>
            <person name="Han C."/>
            <person name="Land M."/>
            <person name="Hauser L."/>
            <person name="Markowitz V."/>
            <person name="Cheng J.-F."/>
            <person name="Hugenholtz P."/>
            <person name="Woyke T."/>
            <person name="Wu D."/>
            <person name="Tindall B."/>
            <person name="Faehrich R."/>
            <person name="Brambilla E."/>
            <person name="Klenk H.-P."/>
            <person name="Eisen J.A."/>
        </authorList>
    </citation>
    <scope>NUCLEOTIDE SEQUENCE [LARGE SCALE GENOMIC DNA]</scope>
    <source>
        <strain evidence="2">ATCC 29530 / DSM 19594 / LMG 11500 / NCIMB 11436 / LSU 4</strain>
    </source>
</reference>
<accession>A0A7U4E3W6</accession>
<dbReference type="Pfam" id="PF20306">
    <property type="entry name" value="Sp-DndD"/>
    <property type="match status" value="1"/>
</dbReference>
<name>A0A7U4E3W6_RUNSL</name>
<proteinExistence type="predicted"/>
<dbReference type="Proteomes" id="UP000000493">
    <property type="component" value="Chromosome"/>
</dbReference>
<dbReference type="KEGG" id="rsi:Runsl_0099"/>
<sequence length="72" mass="8551">MAKKGLDTTFLHYGVRREDMSLIETISLNYQLDADWVKDDLLREFHEKKVSKQELDDKSIERLIDKALQKIK</sequence>
<evidence type="ECO:0000313" key="2">
    <source>
        <dbReference type="Proteomes" id="UP000000493"/>
    </source>
</evidence>
<protein>
    <submittedName>
        <fullName evidence="1">Uncharacterized protein</fullName>
    </submittedName>
</protein>
<dbReference type="RefSeq" id="WP_013925883.1">
    <property type="nucleotide sequence ID" value="NC_015703.1"/>
</dbReference>
<gene>
    <name evidence="1" type="ordered locus">Runsl_0099</name>
</gene>
<reference evidence="1 2" key="2">
    <citation type="journal article" date="2012" name="Stand. Genomic Sci.">
        <title>Complete genome sequence of the aquatic bacterium Runella slithyformis type strain (LSU 4(T)).</title>
        <authorList>
            <person name="Copeland A."/>
            <person name="Zhang X."/>
            <person name="Misra M."/>
            <person name="Lapidus A."/>
            <person name="Nolan M."/>
            <person name="Lucas S."/>
            <person name="Deshpande S."/>
            <person name="Cheng J.F."/>
            <person name="Tapia R."/>
            <person name="Goodwin L.A."/>
            <person name="Pitluck S."/>
            <person name="Liolios K."/>
            <person name="Pagani I."/>
            <person name="Ivanova N."/>
            <person name="Mikhailova N."/>
            <person name="Pati A."/>
            <person name="Chen A."/>
            <person name="Palaniappan K."/>
            <person name="Land M."/>
            <person name="Hauser L."/>
            <person name="Pan C."/>
            <person name="Jeffries C.D."/>
            <person name="Detter J.C."/>
            <person name="Brambilla E.M."/>
            <person name="Rohde M."/>
            <person name="Djao O.D."/>
            <person name="Goker M."/>
            <person name="Sikorski J."/>
            <person name="Tindall B.J."/>
            <person name="Woyke T."/>
            <person name="Bristow J."/>
            <person name="Eisen J.A."/>
            <person name="Markowitz V."/>
            <person name="Hugenholtz P."/>
            <person name="Kyrpides N.C."/>
            <person name="Klenk H.P."/>
            <person name="Mavromatis K."/>
        </authorList>
    </citation>
    <scope>NUCLEOTIDE SEQUENCE [LARGE SCALE GENOMIC DNA]</scope>
    <source>
        <strain evidence="2">ATCC 29530 / DSM 19594 / LMG 11500 / NCIMB 11436 / LSU 4</strain>
    </source>
</reference>